<dbReference type="Proteomes" id="UP000683360">
    <property type="component" value="Unassembled WGS sequence"/>
</dbReference>
<sequence>MGQCNDKITTNQLVSLLDGLTKNGEDFKIFKHFKTLNRAFHRRVDKHKNTIFHYLVSLYNEDKRYKIYIEYFCENGMSLLQLKNCDDETAVDFASYLGRSEVIANVMCNTKCDKLFNQQDSFDGATRCWVLRKHNLFDSVKFNIKILLDQITFGEKKDYEQILQIIGKESEICRRSITGKRENKASPEDDLQKVSGKKKAYQVWMKI</sequence>
<organism evidence="1 2">
    <name type="scientific">Mytilus edulis</name>
    <name type="common">Blue mussel</name>
    <dbReference type="NCBI Taxonomy" id="6550"/>
    <lineage>
        <taxon>Eukaryota</taxon>
        <taxon>Metazoa</taxon>
        <taxon>Spiralia</taxon>
        <taxon>Lophotrochozoa</taxon>
        <taxon>Mollusca</taxon>
        <taxon>Bivalvia</taxon>
        <taxon>Autobranchia</taxon>
        <taxon>Pteriomorphia</taxon>
        <taxon>Mytilida</taxon>
        <taxon>Mytiloidea</taxon>
        <taxon>Mytilidae</taxon>
        <taxon>Mytilinae</taxon>
        <taxon>Mytilus</taxon>
    </lineage>
</organism>
<proteinExistence type="predicted"/>
<keyword evidence="2" id="KW-1185">Reference proteome</keyword>
<protein>
    <submittedName>
        <fullName evidence="1">Uncharacterized protein</fullName>
    </submittedName>
</protein>
<name>A0A8S3S6C1_MYTED</name>
<dbReference type="EMBL" id="CAJPWZ010001300">
    <property type="protein sequence ID" value="CAG2212536.1"/>
    <property type="molecule type" value="Genomic_DNA"/>
</dbReference>
<evidence type="ECO:0000313" key="1">
    <source>
        <dbReference type="EMBL" id="CAG2212536.1"/>
    </source>
</evidence>
<evidence type="ECO:0000313" key="2">
    <source>
        <dbReference type="Proteomes" id="UP000683360"/>
    </source>
</evidence>
<accession>A0A8S3S6C1</accession>
<gene>
    <name evidence="1" type="ORF">MEDL_26468</name>
</gene>
<reference evidence="1" key="1">
    <citation type="submission" date="2021-03" db="EMBL/GenBank/DDBJ databases">
        <authorList>
            <person name="Bekaert M."/>
        </authorList>
    </citation>
    <scope>NUCLEOTIDE SEQUENCE</scope>
</reference>
<dbReference type="AlphaFoldDB" id="A0A8S3S6C1"/>
<comment type="caution">
    <text evidence="1">The sequence shown here is derived from an EMBL/GenBank/DDBJ whole genome shotgun (WGS) entry which is preliminary data.</text>
</comment>